<sequence>MFSAGKYVAICFCRDPPYVSLVSLILDRFGQYEQKLKLGWAHCEVIQNPYHPFRSESVNPFLPVYDCRKQEFRPGQSYFEDECGNPILYKKDTHWNRLGFARVHIVYLNIGRVVCCINYGDSKLTQFLHQTSVCNTPSKEIRLETWCRNPEDSLRNSIIGTYMKKWNEVKNEGKLWLQLSTDFFIVRCMCGGVLDYVKKIYPVEESWVNELNCENRIKTIV</sequence>
<organism evidence="1 2">
    <name type="scientific">Orchesella dallaii</name>
    <dbReference type="NCBI Taxonomy" id="48710"/>
    <lineage>
        <taxon>Eukaryota</taxon>
        <taxon>Metazoa</taxon>
        <taxon>Ecdysozoa</taxon>
        <taxon>Arthropoda</taxon>
        <taxon>Hexapoda</taxon>
        <taxon>Collembola</taxon>
        <taxon>Entomobryomorpha</taxon>
        <taxon>Entomobryoidea</taxon>
        <taxon>Orchesellidae</taxon>
        <taxon>Orchesellinae</taxon>
        <taxon>Orchesella</taxon>
    </lineage>
</organism>
<comment type="caution">
    <text evidence="1">The sequence shown here is derived from an EMBL/GenBank/DDBJ whole genome shotgun (WGS) entry which is preliminary data.</text>
</comment>
<accession>A0ABP1RPY4</accession>
<keyword evidence="2" id="KW-1185">Reference proteome</keyword>
<evidence type="ECO:0000313" key="1">
    <source>
        <dbReference type="EMBL" id="CAL8132540.1"/>
    </source>
</evidence>
<dbReference type="EMBL" id="CAXLJM020000092">
    <property type="protein sequence ID" value="CAL8132540.1"/>
    <property type="molecule type" value="Genomic_DNA"/>
</dbReference>
<dbReference type="Proteomes" id="UP001642540">
    <property type="component" value="Unassembled WGS sequence"/>
</dbReference>
<name>A0ABP1RPY4_9HEXA</name>
<reference evidence="1 2" key="1">
    <citation type="submission" date="2024-08" db="EMBL/GenBank/DDBJ databases">
        <authorList>
            <person name="Cucini C."/>
            <person name="Frati F."/>
        </authorList>
    </citation>
    <scope>NUCLEOTIDE SEQUENCE [LARGE SCALE GENOMIC DNA]</scope>
</reference>
<proteinExistence type="predicted"/>
<evidence type="ECO:0000313" key="2">
    <source>
        <dbReference type="Proteomes" id="UP001642540"/>
    </source>
</evidence>
<protein>
    <submittedName>
        <fullName evidence="1">Uncharacterized protein</fullName>
    </submittedName>
</protein>
<gene>
    <name evidence="1" type="ORF">ODALV1_LOCUS24648</name>
</gene>